<evidence type="ECO:0000313" key="1">
    <source>
        <dbReference type="EMBL" id="JAH78225.1"/>
    </source>
</evidence>
<dbReference type="AlphaFoldDB" id="A0A0E9VLE9"/>
<reference evidence="1" key="2">
    <citation type="journal article" date="2015" name="Fish Shellfish Immunol.">
        <title>Early steps in the European eel (Anguilla anguilla)-Vibrio vulnificus interaction in the gills: Role of the RtxA13 toxin.</title>
        <authorList>
            <person name="Callol A."/>
            <person name="Pajuelo D."/>
            <person name="Ebbesson L."/>
            <person name="Teles M."/>
            <person name="MacKenzie S."/>
            <person name="Amaro C."/>
        </authorList>
    </citation>
    <scope>NUCLEOTIDE SEQUENCE</scope>
</reference>
<sequence>MEILPLKVDVTLFPSCVAGTHLFFRFPACYGFL</sequence>
<organism evidence="1">
    <name type="scientific">Anguilla anguilla</name>
    <name type="common">European freshwater eel</name>
    <name type="synonym">Muraena anguilla</name>
    <dbReference type="NCBI Taxonomy" id="7936"/>
    <lineage>
        <taxon>Eukaryota</taxon>
        <taxon>Metazoa</taxon>
        <taxon>Chordata</taxon>
        <taxon>Craniata</taxon>
        <taxon>Vertebrata</taxon>
        <taxon>Euteleostomi</taxon>
        <taxon>Actinopterygii</taxon>
        <taxon>Neopterygii</taxon>
        <taxon>Teleostei</taxon>
        <taxon>Anguilliformes</taxon>
        <taxon>Anguillidae</taxon>
        <taxon>Anguilla</taxon>
    </lineage>
</organism>
<name>A0A0E9VLE9_ANGAN</name>
<proteinExistence type="predicted"/>
<reference evidence="1" key="1">
    <citation type="submission" date="2014-11" db="EMBL/GenBank/DDBJ databases">
        <authorList>
            <person name="Amaro Gonzalez C."/>
        </authorList>
    </citation>
    <scope>NUCLEOTIDE SEQUENCE</scope>
</reference>
<accession>A0A0E9VLE9</accession>
<dbReference type="EMBL" id="GBXM01030352">
    <property type="protein sequence ID" value="JAH78225.1"/>
    <property type="molecule type" value="Transcribed_RNA"/>
</dbReference>
<protein>
    <submittedName>
        <fullName evidence="1">Uncharacterized protein</fullName>
    </submittedName>
</protein>